<proteinExistence type="predicted"/>
<evidence type="ECO:0000313" key="4">
    <source>
        <dbReference type="EMBL" id="SHN18779.1"/>
    </source>
</evidence>
<dbReference type="SUPFAM" id="SSF53335">
    <property type="entry name" value="S-adenosyl-L-methionine-dependent methyltransferases"/>
    <property type="match status" value="1"/>
</dbReference>
<dbReference type="STRING" id="551987.SAMN05192549_105245"/>
<gene>
    <name evidence="4" type="ORF">SAMN05192549_105245</name>
</gene>
<dbReference type="RefSeq" id="WP_072785050.1">
    <property type="nucleotide sequence ID" value="NZ_FRCX01000005.1"/>
</dbReference>
<dbReference type="Gene3D" id="3.40.50.150">
    <property type="entry name" value="Vaccinia Virus protein VP39"/>
    <property type="match status" value="1"/>
</dbReference>
<keyword evidence="2 4" id="KW-0808">Transferase</keyword>
<reference evidence="5" key="1">
    <citation type="submission" date="2016-11" db="EMBL/GenBank/DDBJ databases">
        <authorList>
            <person name="Varghese N."/>
            <person name="Submissions S."/>
        </authorList>
    </citation>
    <scope>NUCLEOTIDE SEQUENCE [LARGE SCALE GENOMIC DNA]</scope>
    <source>
        <strain evidence="5">Sac-22</strain>
    </source>
</reference>
<sequence length="279" mass="30199">MDTNQEQATLWNGIAGRAWVDKKDVLDHLFQPVTALLLEEVCACAPTDVLDIGCGTGAATLALSQRLRGHGHVTGIDISATMIATANTHADADADASFICADAQTHAFTPASYDVLMSRFGVMFFEDPVSAFRNLRTAATAQAKLRLAAWRSPAENPFMTMAEQAAAPFLPPAPARAASAPGQFGFADGQRVQTILEQSGWQHIEIRAIDLLLTMPEQHLQDYFTRMGQLGRVLDQLDESTRQQIITAVRAAFAPFVHGDEVRFTAACWLIRADAASAT</sequence>
<dbReference type="Pfam" id="PF13649">
    <property type="entry name" value="Methyltransf_25"/>
    <property type="match status" value="1"/>
</dbReference>
<protein>
    <submittedName>
        <fullName evidence="4">Methyltransferase domain-containing protein</fullName>
    </submittedName>
</protein>
<dbReference type="OrthoDB" id="9777638at2"/>
<dbReference type="AlphaFoldDB" id="A0A1M7PNI9"/>
<dbReference type="EMBL" id="FRCX01000005">
    <property type="protein sequence ID" value="SHN18779.1"/>
    <property type="molecule type" value="Genomic_DNA"/>
</dbReference>
<feature type="domain" description="Methyltransferase" evidence="3">
    <location>
        <begin position="49"/>
        <end position="136"/>
    </location>
</feature>
<name>A0A1M7PNI9_9BURK</name>
<dbReference type="GO" id="GO:0008168">
    <property type="term" value="F:methyltransferase activity"/>
    <property type="evidence" value="ECO:0007669"/>
    <property type="project" value="UniProtKB-KW"/>
</dbReference>
<organism evidence="4 5">
    <name type="scientific">Duganella sacchari</name>
    <dbReference type="NCBI Taxonomy" id="551987"/>
    <lineage>
        <taxon>Bacteria</taxon>
        <taxon>Pseudomonadati</taxon>
        <taxon>Pseudomonadota</taxon>
        <taxon>Betaproteobacteria</taxon>
        <taxon>Burkholderiales</taxon>
        <taxon>Oxalobacteraceae</taxon>
        <taxon>Telluria group</taxon>
        <taxon>Duganella</taxon>
    </lineage>
</organism>
<keyword evidence="5" id="KW-1185">Reference proteome</keyword>
<dbReference type="InterPro" id="IPR029063">
    <property type="entry name" value="SAM-dependent_MTases_sf"/>
</dbReference>
<dbReference type="PANTHER" id="PTHR43861">
    <property type="entry name" value="TRANS-ACONITATE 2-METHYLTRANSFERASE-RELATED"/>
    <property type="match status" value="1"/>
</dbReference>
<evidence type="ECO:0000313" key="5">
    <source>
        <dbReference type="Proteomes" id="UP000184339"/>
    </source>
</evidence>
<dbReference type="CDD" id="cd02440">
    <property type="entry name" value="AdoMet_MTases"/>
    <property type="match status" value="1"/>
</dbReference>
<evidence type="ECO:0000256" key="1">
    <source>
        <dbReference type="ARBA" id="ARBA00022603"/>
    </source>
</evidence>
<dbReference type="Proteomes" id="UP000184339">
    <property type="component" value="Unassembled WGS sequence"/>
</dbReference>
<dbReference type="InterPro" id="IPR041698">
    <property type="entry name" value="Methyltransf_25"/>
</dbReference>
<evidence type="ECO:0000256" key="2">
    <source>
        <dbReference type="ARBA" id="ARBA00022679"/>
    </source>
</evidence>
<keyword evidence="1 4" id="KW-0489">Methyltransferase</keyword>
<accession>A0A1M7PNI9</accession>
<dbReference type="GO" id="GO:0032259">
    <property type="term" value="P:methylation"/>
    <property type="evidence" value="ECO:0007669"/>
    <property type="project" value="UniProtKB-KW"/>
</dbReference>
<evidence type="ECO:0000259" key="3">
    <source>
        <dbReference type="Pfam" id="PF13649"/>
    </source>
</evidence>
<dbReference type="PANTHER" id="PTHR43861:SF1">
    <property type="entry name" value="TRANS-ACONITATE 2-METHYLTRANSFERASE"/>
    <property type="match status" value="1"/>
</dbReference>